<dbReference type="PROSITE" id="PS50883">
    <property type="entry name" value="EAL"/>
    <property type="match status" value="1"/>
</dbReference>
<feature type="domain" description="GGDEF" evidence="9">
    <location>
        <begin position="1107"/>
        <end position="1241"/>
    </location>
</feature>
<dbReference type="SMART" id="SM00267">
    <property type="entry name" value="GGDEF"/>
    <property type="match status" value="1"/>
</dbReference>
<dbReference type="CDD" id="cd01948">
    <property type="entry name" value="EAL"/>
    <property type="match status" value="1"/>
</dbReference>
<dbReference type="InterPro" id="IPR043128">
    <property type="entry name" value="Rev_trsase/Diguanyl_cyclase"/>
</dbReference>
<comment type="catalytic activity">
    <reaction evidence="4">
        <text>3',3'-c-di-GMP + H2O = 5'-phosphoguanylyl(3'-&gt;5')guanosine + H(+)</text>
        <dbReference type="Rhea" id="RHEA:24902"/>
        <dbReference type="ChEBI" id="CHEBI:15377"/>
        <dbReference type="ChEBI" id="CHEBI:15378"/>
        <dbReference type="ChEBI" id="CHEBI:58754"/>
        <dbReference type="ChEBI" id="CHEBI:58805"/>
        <dbReference type="EC" id="3.1.4.52"/>
    </reaction>
    <physiologicalReaction direction="left-to-right" evidence="4">
        <dbReference type="Rhea" id="RHEA:24903"/>
    </physiologicalReaction>
</comment>
<evidence type="ECO:0000256" key="4">
    <source>
        <dbReference type="ARBA" id="ARBA00051114"/>
    </source>
</evidence>
<comment type="cofactor">
    <cofactor evidence="1">
        <name>Mg(2+)</name>
        <dbReference type="ChEBI" id="CHEBI:18420"/>
    </cofactor>
</comment>
<feature type="chain" id="PRO_5037884346" description="cyclic-guanylate-specific phosphodiesterase" evidence="5">
    <location>
        <begin position="29"/>
        <end position="1517"/>
    </location>
</feature>
<protein>
    <recommendedName>
        <fullName evidence="2">cyclic-guanylate-specific phosphodiesterase</fullName>
        <ecNumber evidence="2">3.1.4.52</ecNumber>
    </recommendedName>
</protein>
<dbReference type="SMART" id="SM00091">
    <property type="entry name" value="PAS"/>
    <property type="match status" value="1"/>
</dbReference>
<dbReference type="PROSITE" id="PS50112">
    <property type="entry name" value="PAS"/>
    <property type="match status" value="1"/>
</dbReference>
<proteinExistence type="predicted"/>
<feature type="signal peptide" evidence="5">
    <location>
        <begin position="1"/>
        <end position="28"/>
    </location>
</feature>
<dbReference type="PROSITE" id="PS50887">
    <property type="entry name" value="GGDEF"/>
    <property type="match status" value="1"/>
</dbReference>
<dbReference type="CDD" id="cd00130">
    <property type="entry name" value="PAS"/>
    <property type="match status" value="1"/>
</dbReference>
<dbReference type="Proteomes" id="UP000639274">
    <property type="component" value="Chromosome"/>
</dbReference>
<feature type="domain" description="EAL" evidence="8">
    <location>
        <begin position="1250"/>
        <end position="1504"/>
    </location>
</feature>
<feature type="domain" description="PAC" evidence="7">
    <location>
        <begin position="1023"/>
        <end position="1075"/>
    </location>
</feature>
<dbReference type="SUPFAM" id="SSF55073">
    <property type="entry name" value="Nucleotide cyclase"/>
    <property type="match status" value="1"/>
</dbReference>
<keyword evidence="5" id="KW-0732">Signal</keyword>
<organism evidence="10 11">
    <name type="scientific">Agrilutibacter solisilvae</name>
    <dbReference type="NCBI Taxonomy" id="2763317"/>
    <lineage>
        <taxon>Bacteria</taxon>
        <taxon>Pseudomonadati</taxon>
        <taxon>Pseudomonadota</taxon>
        <taxon>Gammaproteobacteria</taxon>
        <taxon>Lysobacterales</taxon>
        <taxon>Lysobacteraceae</taxon>
        <taxon>Agrilutibacter</taxon>
    </lineage>
</organism>
<sequence>MRPSPIFPARFFGVVVASCLAFAGSAGAATRDFYFERLGGERGLAQNTVNALAQDGQGFVWVGTQGGLHRYDGQRYAQYRHDPRDPASLPDSYITALALDGEQALWVGSYSQYVARVDLTNGGIRRYEVSGGGEAQRQVMALLSHAGTVWVGTVAGLERLDPRTGTRDAVITQDPQLLRASPWQALAAGNDGAVWYGNAAGLYRVGPRGGVERMRPALSVRSLMRDHRGQLWIGASSGLYRLATDDHSLLRVWPAPDQPAADIRSIVETPDHQLWLSLGSHGVVRLDPSTQRTRVIHHQPGVLSALPEDGINTLMVDRGGMLWLGGQFRGVAVTDPRGTRFTYALDLDSGHNPSLDNSVRGMVQDTQGVLWLATDDSRLLRYELARDHFEDVTAALPPPPAGGPPRRRVLALTREAGGTLLLATSHGLLRLDPRTRATTLVALGPHTLSSMRSVLVDRSGDIWLGMGAQGALHLQTKTSRVVHYPYRDGSTRHLPHPAVHALLQDRRGRIWLGTGDGLALLDPVTGTLRQFRHATDAPGSLPGNLVRALHESSDGTIWVGTHAGLSRVVEGADGRIGFAHPLADAMRNRSVPVVFTIGESPRGRLWLGTDSGIVRFDPEPRRYRFYGLADGLQDLEFNGGAVARLADGRLAFGGVGGLNLFNPLAIADSDYRPPLRLLSAQAGGEAPDAQAAWWQPATLEIPAGVQLLRLRVGALDYAPAADIQYRYRLDGFDMGWIENGRQREVTYTRLPPGQYTFRAQATNRDGVWSPGELVLPVHVAPPWWRHPQIIAAQVLAALLVVLTLGWRRHRAIRRERGLNQAIREREERLKLALWGSGEVFWDYDFKRGRMHAMRIDEQGMQDPGGYVHMDEVTRHEVHPDDWPRVEDLLRQHLKGRTPVLLSEHRVRLPDGHWAWMLARGRVVERDTHGRALRIAGTARDVTGTRNAERERRIASEVLRSMAEAVCVFDREFSFISINPAFTRMTGYSDVEVIGRDTHLLDSAQHDPEFYRQMRQRLERDGRWSGEVWQQRKDGQEFLCWVQASAVLDATNQRSHYVAVLSDITDQKRAEQELRYLANYDTLTSLPNRTLLSERLSRAIVRARRQGKRIAVLFLDLDRFKDINDSLGHAAGDRILRAAATRLQATVGPQHTVARLGGDEFTVVLEDIDTALQAEQIARDVIGAFEQPLDIDERHDVAISPSIGISLYPDHAQIPTDLLKHADTAMYQAKAAGRRTFMRYTDEMDVEIRERANISAALRKVLDRGELQLMFQPRLSLTRMQVTGVEALLRWHSSEYGDIPPDRFIPLAEESGLILEIGEWAMNEACLTLRDWREQGLDEISMAVNVSALQLLRGHLPDVVQRALAASTIPPQRLELELTESVIMANAEQTAATLVAIRDLGVGLAVDDFGTGYSSLAYLKRLPINALKIDKEFIGDLTRDADDEAITSAVIALAHSLDLTVVAEGVETDAQVQFLRQHGCDEIQGYWLAQPMGADQCLHFLRSWAVAASATSRHATSF</sequence>
<dbReference type="Pfam" id="PF07494">
    <property type="entry name" value="Reg_prop"/>
    <property type="match status" value="3"/>
</dbReference>
<evidence type="ECO:0000259" key="9">
    <source>
        <dbReference type="PROSITE" id="PS50887"/>
    </source>
</evidence>
<gene>
    <name evidence="10" type="ORF">I8J32_006685</name>
</gene>
<dbReference type="InterPro" id="IPR001610">
    <property type="entry name" value="PAC"/>
</dbReference>
<dbReference type="SMART" id="SM00052">
    <property type="entry name" value="EAL"/>
    <property type="match status" value="1"/>
</dbReference>
<dbReference type="Pfam" id="PF08447">
    <property type="entry name" value="PAS_3"/>
    <property type="match status" value="1"/>
</dbReference>
<evidence type="ECO:0000256" key="5">
    <source>
        <dbReference type="SAM" id="SignalP"/>
    </source>
</evidence>
<dbReference type="InterPro" id="IPR011123">
    <property type="entry name" value="Y_Y_Y"/>
</dbReference>
<dbReference type="InterPro" id="IPR001633">
    <property type="entry name" value="EAL_dom"/>
</dbReference>
<dbReference type="PANTHER" id="PTHR44757">
    <property type="entry name" value="DIGUANYLATE CYCLASE DGCP"/>
    <property type="match status" value="1"/>
</dbReference>
<keyword evidence="3" id="KW-0973">c-di-GMP</keyword>
<dbReference type="Gene3D" id="3.20.20.450">
    <property type="entry name" value="EAL domain"/>
    <property type="match status" value="1"/>
</dbReference>
<dbReference type="InterPro" id="IPR029787">
    <property type="entry name" value="Nucleotide_cyclase"/>
</dbReference>
<dbReference type="NCBIfam" id="TIGR00254">
    <property type="entry name" value="GGDEF"/>
    <property type="match status" value="1"/>
</dbReference>
<dbReference type="KEGG" id="lsf:I8J32_006685"/>
<dbReference type="InterPro" id="IPR013655">
    <property type="entry name" value="PAS_fold_3"/>
</dbReference>
<dbReference type="SMART" id="SM00086">
    <property type="entry name" value="PAC"/>
    <property type="match status" value="2"/>
</dbReference>
<dbReference type="CDD" id="cd01949">
    <property type="entry name" value="GGDEF"/>
    <property type="match status" value="1"/>
</dbReference>
<evidence type="ECO:0000313" key="10">
    <source>
        <dbReference type="EMBL" id="QSX79533.1"/>
    </source>
</evidence>
<dbReference type="RefSeq" id="WP_207526834.1">
    <property type="nucleotide sequence ID" value="NZ_CP071518.1"/>
</dbReference>
<dbReference type="EMBL" id="CP071518">
    <property type="protein sequence ID" value="QSX79533.1"/>
    <property type="molecule type" value="Genomic_DNA"/>
</dbReference>
<feature type="domain" description="PAC" evidence="7">
    <location>
        <begin position="900"/>
        <end position="953"/>
    </location>
</feature>
<feature type="domain" description="PAS" evidence="6">
    <location>
        <begin position="950"/>
        <end position="1001"/>
    </location>
</feature>
<dbReference type="FunFam" id="3.20.20.450:FF:000001">
    <property type="entry name" value="Cyclic di-GMP phosphodiesterase yahA"/>
    <property type="match status" value="1"/>
</dbReference>
<evidence type="ECO:0000256" key="2">
    <source>
        <dbReference type="ARBA" id="ARBA00012282"/>
    </source>
</evidence>
<evidence type="ECO:0000259" key="8">
    <source>
        <dbReference type="PROSITE" id="PS50883"/>
    </source>
</evidence>
<dbReference type="Gene3D" id="3.30.70.270">
    <property type="match status" value="1"/>
</dbReference>
<dbReference type="InterPro" id="IPR011110">
    <property type="entry name" value="Reg_prop"/>
</dbReference>
<dbReference type="InterPro" id="IPR000160">
    <property type="entry name" value="GGDEF_dom"/>
</dbReference>
<dbReference type="NCBIfam" id="TIGR00229">
    <property type="entry name" value="sensory_box"/>
    <property type="match status" value="2"/>
</dbReference>
<dbReference type="InterPro" id="IPR000700">
    <property type="entry name" value="PAS-assoc_C"/>
</dbReference>
<dbReference type="InterPro" id="IPR015943">
    <property type="entry name" value="WD40/YVTN_repeat-like_dom_sf"/>
</dbReference>
<dbReference type="PANTHER" id="PTHR44757:SF2">
    <property type="entry name" value="BIOFILM ARCHITECTURE MAINTENANCE PROTEIN MBAA"/>
    <property type="match status" value="1"/>
</dbReference>
<evidence type="ECO:0000259" key="6">
    <source>
        <dbReference type="PROSITE" id="PS50112"/>
    </source>
</evidence>
<keyword evidence="11" id="KW-1185">Reference proteome</keyword>
<dbReference type="Gene3D" id="3.30.450.20">
    <property type="entry name" value="PAS domain"/>
    <property type="match status" value="2"/>
</dbReference>
<dbReference type="SUPFAM" id="SSF55785">
    <property type="entry name" value="PYP-like sensor domain (PAS domain)"/>
    <property type="match status" value="2"/>
</dbReference>
<evidence type="ECO:0000259" key="7">
    <source>
        <dbReference type="PROSITE" id="PS50113"/>
    </source>
</evidence>
<evidence type="ECO:0000256" key="3">
    <source>
        <dbReference type="ARBA" id="ARBA00022636"/>
    </source>
</evidence>
<dbReference type="Pfam" id="PF13426">
    <property type="entry name" value="PAS_9"/>
    <property type="match status" value="1"/>
</dbReference>
<dbReference type="PROSITE" id="PS50113">
    <property type="entry name" value="PAC"/>
    <property type="match status" value="2"/>
</dbReference>
<dbReference type="InterPro" id="IPR035965">
    <property type="entry name" value="PAS-like_dom_sf"/>
</dbReference>
<accession>A0A974Y2S9</accession>
<reference evidence="10 11" key="1">
    <citation type="submission" date="2021-03" db="EMBL/GenBank/DDBJ databases">
        <title>Lysobacter sp. nov. isolated from soil of gangwondo yeongwol, south Korea.</title>
        <authorList>
            <person name="Kim K.R."/>
            <person name="Kim K.H."/>
            <person name="Jeon C.O."/>
        </authorList>
    </citation>
    <scope>NUCLEOTIDE SEQUENCE [LARGE SCALE GENOMIC DNA]</scope>
    <source>
        <strain evidence="10 11">R19</strain>
    </source>
</reference>
<name>A0A974Y2S9_9GAMM</name>
<evidence type="ECO:0000313" key="11">
    <source>
        <dbReference type="Proteomes" id="UP000639274"/>
    </source>
</evidence>
<dbReference type="InterPro" id="IPR035919">
    <property type="entry name" value="EAL_sf"/>
</dbReference>
<dbReference type="Gene3D" id="2.60.40.10">
    <property type="entry name" value="Immunoglobulins"/>
    <property type="match status" value="1"/>
</dbReference>
<dbReference type="Pfam" id="PF00563">
    <property type="entry name" value="EAL"/>
    <property type="match status" value="1"/>
</dbReference>
<dbReference type="SUPFAM" id="SSF63829">
    <property type="entry name" value="Calcium-dependent phosphotriesterase"/>
    <property type="match status" value="3"/>
</dbReference>
<dbReference type="Pfam" id="PF00990">
    <property type="entry name" value="GGDEF"/>
    <property type="match status" value="1"/>
</dbReference>
<dbReference type="Pfam" id="PF07495">
    <property type="entry name" value="Y_Y_Y"/>
    <property type="match status" value="1"/>
</dbReference>
<dbReference type="InterPro" id="IPR000014">
    <property type="entry name" value="PAS"/>
</dbReference>
<dbReference type="FunFam" id="3.30.70.270:FF:000001">
    <property type="entry name" value="Diguanylate cyclase domain protein"/>
    <property type="match status" value="1"/>
</dbReference>
<dbReference type="SUPFAM" id="SSF141868">
    <property type="entry name" value="EAL domain-like"/>
    <property type="match status" value="1"/>
</dbReference>
<dbReference type="GO" id="GO:0071732">
    <property type="term" value="P:cellular response to nitric oxide"/>
    <property type="evidence" value="ECO:0007669"/>
    <property type="project" value="UniProtKB-ARBA"/>
</dbReference>
<dbReference type="Gene3D" id="2.130.10.10">
    <property type="entry name" value="YVTN repeat-like/Quinoprotein amine dehydrogenase"/>
    <property type="match status" value="3"/>
</dbReference>
<dbReference type="EC" id="3.1.4.52" evidence="2"/>
<dbReference type="InterPro" id="IPR013783">
    <property type="entry name" value="Ig-like_fold"/>
</dbReference>
<dbReference type="GO" id="GO:0071111">
    <property type="term" value="F:cyclic-guanylate-specific phosphodiesterase activity"/>
    <property type="evidence" value="ECO:0007669"/>
    <property type="project" value="UniProtKB-EC"/>
</dbReference>
<dbReference type="InterPro" id="IPR052155">
    <property type="entry name" value="Biofilm_reg_signaling"/>
</dbReference>
<evidence type="ECO:0000256" key="1">
    <source>
        <dbReference type="ARBA" id="ARBA00001946"/>
    </source>
</evidence>